<protein>
    <submittedName>
        <fullName evidence="1">DUF1361 domain-containing protein</fullName>
    </submittedName>
</protein>
<sequence>MKKSEIKIFILIHLIVLGFYVMVYAIPSRFGFLIWNVFLALVPLDVALIHKTLQIKKQWPLRIIALIVWLAFFPNAMYLMTDFSHLSAIGTGLANPAQYLNYGVLFTGVFIGMLIGLSSLEIIVETLPFQKWYFKTPFYIFIAIVSSSAIYLGRFQRANSWDLVTNFKTLIDQVSFVMNPDLYYFVIVFGLVQLFIFSVYHLIWVRR</sequence>
<accession>A0A7H1MMI2</accession>
<evidence type="ECO:0000313" key="1">
    <source>
        <dbReference type="EMBL" id="QNT64668.1"/>
    </source>
</evidence>
<dbReference type="InterPro" id="IPR009793">
    <property type="entry name" value="DUF1361"/>
</dbReference>
<keyword evidence="2" id="KW-1185">Reference proteome</keyword>
<reference evidence="1 2" key="1">
    <citation type="submission" date="2019-08" db="EMBL/GenBank/DDBJ databases">
        <authorList>
            <person name="Chang H.C."/>
            <person name="Mun S.Y."/>
        </authorList>
    </citation>
    <scope>NUCLEOTIDE SEQUENCE [LARGE SCALE GENOMIC DNA]</scope>
    <source>
        <strain evidence="1 2">SK</strain>
    </source>
</reference>
<gene>
    <name evidence="1" type="ORF">FY536_05065</name>
</gene>
<evidence type="ECO:0000313" key="2">
    <source>
        <dbReference type="Proteomes" id="UP000516446"/>
    </source>
</evidence>
<dbReference type="Proteomes" id="UP000516446">
    <property type="component" value="Chromosome"/>
</dbReference>
<dbReference type="RefSeq" id="WP_006845006.1">
    <property type="nucleotide sequence ID" value="NZ_CP026847.1"/>
</dbReference>
<dbReference type="Pfam" id="PF07099">
    <property type="entry name" value="DUF1361"/>
    <property type="match status" value="1"/>
</dbReference>
<dbReference type="AlphaFoldDB" id="A0A7H1MMI2"/>
<dbReference type="EMBL" id="CP043431">
    <property type="protein sequence ID" value="QNT64668.1"/>
    <property type="molecule type" value="Genomic_DNA"/>
</dbReference>
<name>A0A7H1MMI2_9LACO</name>
<proteinExistence type="predicted"/>
<organism evidence="1 2">
    <name type="scientific">Weissella koreensis</name>
    <dbReference type="NCBI Taxonomy" id="165096"/>
    <lineage>
        <taxon>Bacteria</taxon>
        <taxon>Bacillati</taxon>
        <taxon>Bacillota</taxon>
        <taxon>Bacilli</taxon>
        <taxon>Lactobacillales</taxon>
        <taxon>Lactobacillaceae</taxon>
        <taxon>Weissella</taxon>
    </lineage>
</organism>